<feature type="signal peptide" evidence="6">
    <location>
        <begin position="1"/>
        <end position="23"/>
    </location>
</feature>
<organism evidence="7 8">
    <name type="scientific">Cuscuta epithymum</name>
    <dbReference type="NCBI Taxonomy" id="186058"/>
    <lineage>
        <taxon>Eukaryota</taxon>
        <taxon>Viridiplantae</taxon>
        <taxon>Streptophyta</taxon>
        <taxon>Embryophyta</taxon>
        <taxon>Tracheophyta</taxon>
        <taxon>Spermatophyta</taxon>
        <taxon>Magnoliopsida</taxon>
        <taxon>eudicotyledons</taxon>
        <taxon>Gunneridae</taxon>
        <taxon>Pentapetalae</taxon>
        <taxon>asterids</taxon>
        <taxon>lamiids</taxon>
        <taxon>Solanales</taxon>
        <taxon>Convolvulaceae</taxon>
        <taxon>Cuscuteae</taxon>
        <taxon>Cuscuta</taxon>
        <taxon>Cuscuta subgen. Cuscuta</taxon>
    </lineage>
</organism>
<protein>
    <submittedName>
        <fullName evidence="7">Uncharacterized protein</fullName>
    </submittedName>
</protein>
<reference evidence="7" key="1">
    <citation type="submission" date="2022-07" db="EMBL/GenBank/DDBJ databases">
        <authorList>
            <person name="Macas J."/>
            <person name="Novak P."/>
            <person name="Neumann P."/>
        </authorList>
    </citation>
    <scope>NUCLEOTIDE SEQUENCE</scope>
</reference>
<dbReference type="EMBL" id="CAMAPF010000987">
    <property type="protein sequence ID" value="CAH9135263.1"/>
    <property type="molecule type" value="Genomic_DNA"/>
</dbReference>
<evidence type="ECO:0000313" key="8">
    <source>
        <dbReference type="Proteomes" id="UP001152523"/>
    </source>
</evidence>
<name>A0AAV0FII5_9ASTE</name>
<dbReference type="InterPro" id="IPR042269">
    <property type="entry name" value="Ser_carbopepase_S28_SKS"/>
</dbReference>
<keyword evidence="2" id="KW-0645">Protease</keyword>
<evidence type="ECO:0000256" key="4">
    <source>
        <dbReference type="ARBA" id="ARBA00022801"/>
    </source>
</evidence>
<keyword evidence="3 6" id="KW-0732">Signal</keyword>
<proteinExistence type="inferred from homology"/>
<dbReference type="GO" id="GO:0070008">
    <property type="term" value="F:serine-type exopeptidase activity"/>
    <property type="evidence" value="ECO:0007669"/>
    <property type="project" value="InterPro"/>
</dbReference>
<evidence type="ECO:0000256" key="6">
    <source>
        <dbReference type="SAM" id="SignalP"/>
    </source>
</evidence>
<dbReference type="GO" id="GO:0008239">
    <property type="term" value="F:dipeptidyl-peptidase activity"/>
    <property type="evidence" value="ECO:0007669"/>
    <property type="project" value="TreeGrafter"/>
</dbReference>
<dbReference type="PANTHER" id="PTHR11010">
    <property type="entry name" value="PROTEASE S28 PRO-X CARBOXYPEPTIDASE-RELATED"/>
    <property type="match status" value="1"/>
</dbReference>
<dbReference type="Proteomes" id="UP001152523">
    <property type="component" value="Unassembled WGS sequence"/>
</dbReference>
<dbReference type="PANTHER" id="PTHR11010:SF96">
    <property type="entry name" value="LYSOSOMAL PRO-X CARBOXYPEPTIDASE-LIKE ISOFORM X1"/>
    <property type="match status" value="1"/>
</dbReference>
<dbReference type="GO" id="GO:0006508">
    <property type="term" value="P:proteolysis"/>
    <property type="evidence" value="ECO:0007669"/>
    <property type="project" value="UniProtKB-KW"/>
</dbReference>
<keyword evidence="8" id="KW-1185">Reference proteome</keyword>
<dbReference type="Pfam" id="PF05577">
    <property type="entry name" value="Peptidase_S28"/>
    <property type="match status" value="1"/>
</dbReference>
<evidence type="ECO:0000313" key="7">
    <source>
        <dbReference type="EMBL" id="CAH9135263.1"/>
    </source>
</evidence>
<keyword evidence="4" id="KW-0378">Hydrolase</keyword>
<feature type="chain" id="PRO_5043448953" evidence="6">
    <location>
        <begin position="24"/>
        <end position="284"/>
    </location>
</feature>
<evidence type="ECO:0000256" key="2">
    <source>
        <dbReference type="ARBA" id="ARBA00022670"/>
    </source>
</evidence>
<dbReference type="SUPFAM" id="SSF53474">
    <property type="entry name" value="alpha/beta-Hydrolases"/>
    <property type="match status" value="1"/>
</dbReference>
<dbReference type="Gene3D" id="3.40.50.1820">
    <property type="entry name" value="alpha/beta hydrolase"/>
    <property type="match status" value="1"/>
</dbReference>
<gene>
    <name evidence="7" type="ORF">CEPIT_LOCUS34374</name>
</gene>
<dbReference type="AlphaFoldDB" id="A0AAV0FII5"/>
<comment type="caution">
    <text evidence="7">The sequence shown here is derived from an EMBL/GenBank/DDBJ whole genome shotgun (WGS) entry which is preliminary data.</text>
</comment>
<accession>A0AAV0FII5</accession>
<evidence type="ECO:0000256" key="1">
    <source>
        <dbReference type="ARBA" id="ARBA00011079"/>
    </source>
</evidence>
<keyword evidence="5" id="KW-0325">Glycoprotein</keyword>
<evidence type="ECO:0000256" key="3">
    <source>
        <dbReference type="ARBA" id="ARBA00022729"/>
    </source>
</evidence>
<evidence type="ECO:0000256" key="5">
    <source>
        <dbReference type="ARBA" id="ARBA00023180"/>
    </source>
</evidence>
<comment type="similarity">
    <text evidence="1">Belongs to the peptidase S28 family.</text>
</comment>
<dbReference type="InterPro" id="IPR008758">
    <property type="entry name" value="Peptidase_S28"/>
</dbReference>
<dbReference type="Gene3D" id="1.20.120.980">
    <property type="entry name" value="Serine carboxypeptidase S28, SKS domain"/>
    <property type="match status" value="1"/>
</dbReference>
<dbReference type="InterPro" id="IPR029058">
    <property type="entry name" value="AB_hydrolase_fold"/>
</dbReference>
<sequence>MKILLHFVLLFVLPVLFSKLCLSSQPLRLQPHKIPRLTPFHNSIQRRQRSAPNAAEETTSLPPHFKTFYYKQTLDHFNYAPQSYDTFDQRYIVNSQHWAPGGPIFAWLGDEAPVDEDLPIIGFLTDNAPRFKALLVYIEHRFYGKSIPFGSMKHAIKHKKLRGYLSSAQALADYAEVLLRVKQDYSAQSSSIIVVGGSYGGMLAAWFRLKYPHIALGALASSAPILYFDNMTRADGYYSVASKDFREVSESCYQTIRQSWSVIDKFASNPRGLSILSDKFKLCK</sequence>